<feature type="domain" description="AB hydrolase-1" evidence="1">
    <location>
        <begin position="198"/>
        <end position="279"/>
    </location>
</feature>
<keyword evidence="2" id="KW-1185">Reference proteome</keyword>
<dbReference type="OrthoDB" id="19657at2759"/>
<dbReference type="Pfam" id="PF00561">
    <property type="entry name" value="Abhydrolase_1"/>
    <property type="match status" value="2"/>
</dbReference>
<dbReference type="PANTHER" id="PTHR46331:SF2">
    <property type="entry name" value="VALACYCLOVIR HYDROLASE"/>
    <property type="match status" value="1"/>
</dbReference>
<protein>
    <submittedName>
        <fullName evidence="3">Valacyclovir hydrolase-like isoform X1</fullName>
    </submittedName>
</protein>
<dbReference type="SUPFAM" id="SSF53474">
    <property type="entry name" value="alpha/beta-Hydrolases"/>
    <property type="match status" value="1"/>
</dbReference>
<feature type="domain" description="AB hydrolase-1" evidence="1">
    <location>
        <begin position="66"/>
        <end position="181"/>
    </location>
</feature>
<dbReference type="AlphaFoldDB" id="A0A6P8HXA1"/>
<dbReference type="KEGG" id="aten:116296140"/>
<dbReference type="PANTHER" id="PTHR46331">
    <property type="entry name" value="VALACYCLOVIR HYDROLASE"/>
    <property type="match status" value="1"/>
</dbReference>
<dbReference type="Proteomes" id="UP000515163">
    <property type="component" value="Unplaced"/>
</dbReference>
<dbReference type="InParanoid" id="A0A6P8HXA1"/>
<dbReference type="GO" id="GO:0017171">
    <property type="term" value="F:serine hydrolase activity"/>
    <property type="evidence" value="ECO:0007669"/>
    <property type="project" value="TreeGrafter"/>
</dbReference>
<dbReference type="InterPro" id="IPR029058">
    <property type="entry name" value="AB_hydrolase_fold"/>
</dbReference>
<dbReference type="RefSeq" id="XP_031559961.1">
    <property type="nucleotide sequence ID" value="XM_031704101.1"/>
</dbReference>
<reference evidence="3" key="1">
    <citation type="submission" date="2025-08" db="UniProtKB">
        <authorList>
            <consortium name="RefSeq"/>
        </authorList>
    </citation>
    <scope>IDENTIFICATION</scope>
    <source>
        <tissue evidence="3">Tentacle</tissue>
    </source>
</reference>
<dbReference type="FunCoup" id="A0A6P8HXA1">
    <property type="interactions" value="436"/>
</dbReference>
<proteinExistence type="predicted"/>
<evidence type="ECO:0000313" key="3">
    <source>
        <dbReference type="RefSeq" id="XP_031559961.1"/>
    </source>
</evidence>
<dbReference type="Gene3D" id="3.40.50.1820">
    <property type="entry name" value="alpha/beta hydrolase"/>
    <property type="match status" value="1"/>
</dbReference>
<accession>A0A6P8HXA1</accession>
<organism evidence="2 3">
    <name type="scientific">Actinia tenebrosa</name>
    <name type="common">Australian red waratah sea anemone</name>
    <dbReference type="NCBI Taxonomy" id="6105"/>
    <lineage>
        <taxon>Eukaryota</taxon>
        <taxon>Metazoa</taxon>
        <taxon>Cnidaria</taxon>
        <taxon>Anthozoa</taxon>
        <taxon>Hexacorallia</taxon>
        <taxon>Actiniaria</taxon>
        <taxon>Actiniidae</taxon>
        <taxon>Actinia</taxon>
    </lineage>
</organism>
<sequence>MLVGRSIFTSSRILRSQKPRNLLKPTAHLYIYLKIAKAYFCSSVSSKINVNGVDLSYEQEGSQEQVVLCLPGALGTTQSDFGPQLKGLSNEFTVVAFDPRGYGKSIPPVRDFPSDFFVRDALDGSELMRKLGFKKYSLLGWSDGGITAMILAASNPRAIDKMVIWGSNSFVTNEEMETYEKLRDTDTWHPKMKAPLEAMYGQQGLKSMWGGWIDAFDRFSKQNDGNICREYLPKIKCPTLIIHGQKDPLVPDFHPEYLHKNITDSTLYLMPEGRHNLHLRYANEFNSIVTKFLKEKAEK</sequence>
<dbReference type="GeneID" id="116296140"/>
<dbReference type="InterPro" id="IPR000073">
    <property type="entry name" value="AB_hydrolase_1"/>
</dbReference>
<name>A0A6P8HXA1_ACTTE</name>
<gene>
    <name evidence="3" type="primary">LOC116296140</name>
</gene>
<evidence type="ECO:0000259" key="1">
    <source>
        <dbReference type="Pfam" id="PF00561"/>
    </source>
</evidence>
<evidence type="ECO:0000313" key="2">
    <source>
        <dbReference type="Proteomes" id="UP000515163"/>
    </source>
</evidence>